<evidence type="ECO:0000313" key="1">
    <source>
        <dbReference type="EMBL" id="OQW88229.1"/>
    </source>
</evidence>
<gene>
    <name evidence="1" type="ORF">BWK72_10490</name>
</gene>
<dbReference type="EMBL" id="MTEI01000005">
    <property type="protein sequence ID" value="OQW88229.1"/>
    <property type="molecule type" value="Genomic_DNA"/>
</dbReference>
<sequence>MGRLKAAVFGVKAPPTDYERAQALIAAIDAGGIPLNAARVNDIARRLGLDVSAKAPVEDTIARIRVALQRQAPPG</sequence>
<comment type="caution">
    <text evidence="1">The sequence shown here is derived from an EMBL/GenBank/DDBJ whole genome shotgun (WGS) entry which is preliminary data.</text>
</comment>
<accession>A0A1W9KUU8</accession>
<protein>
    <submittedName>
        <fullName evidence="1">Uncharacterized protein</fullName>
    </submittedName>
</protein>
<organism evidence="1 2">
    <name type="scientific">Rhodoferax ferrireducens</name>
    <dbReference type="NCBI Taxonomy" id="192843"/>
    <lineage>
        <taxon>Bacteria</taxon>
        <taxon>Pseudomonadati</taxon>
        <taxon>Pseudomonadota</taxon>
        <taxon>Betaproteobacteria</taxon>
        <taxon>Burkholderiales</taxon>
        <taxon>Comamonadaceae</taxon>
        <taxon>Rhodoferax</taxon>
    </lineage>
</organism>
<evidence type="ECO:0000313" key="2">
    <source>
        <dbReference type="Proteomes" id="UP000192505"/>
    </source>
</evidence>
<proteinExistence type="predicted"/>
<name>A0A1W9KUU8_9BURK</name>
<dbReference type="AlphaFoldDB" id="A0A1W9KUU8"/>
<reference evidence="1 2" key="1">
    <citation type="submission" date="2017-01" db="EMBL/GenBank/DDBJ databases">
        <title>Novel large sulfur bacteria in the metagenomes of groundwater-fed chemosynthetic microbial mats in the Lake Huron basin.</title>
        <authorList>
            <person name="Sharrar A.M."/>
            <person name="Flood B.E."/>
            <person name="Bailey J.V."/>
            <person name="Jones D.S."/>
            <person name="Biddanda B."/>
            <person name="Ruberg S.A."/>
            <person name="Marcus D.N."/>
            <person name="Dick G.J."/>
        </authorList>
    </citation>
    <scope>NUCLEOTIDE SEQUENCE [LARGE SCALE GENOMIC DNA]</scope>
    <source>
        <strain evidence="1">A7</strain>
    </source>
</reference>
<dbReference type="Proteomes" id="UP000192505">
    <property type="component" value="Unassembled WGS sequence"/>
</dbReference>